<keyword evidence="10 15" id="KW-0676">Redox-active center</keyword>
<evidence type="ECO:0000256" key="4">
    <source>
        <dbReference type="ARBA" id="ARBA00022490"/>
    </source>
</evidence>
<evidence type="ECO:0000256" key="12">
    <source>
        <dbReference type="PIRSR" id="PIRSR000350-2"/>
    </source>
</evidence>
<dbReference type="GO" id="GO:0050660">
    <property type="term" value="F:flavin adenine dinucleotide binding"/>
    <property type="evidence" value="ECO:0007669"/>
    <property type="project" value="InterPro"/>
</dbReference>
<dbReference type="EC" id="1.8.1.4" evidence="3 15"/>
<evidence type="ECO:0000313" key="18">
    <source>
        <dbReference type="EMBL" id="ADE57700.1"/>
    </source>
</evidence>
<dbReference type="InterPro" id="IPR016156">
    <property type="entry name" value="FAD/NAD-linked_Rdtase_dimer_sf"/>
</dbReference>
<dbReference type="InterPro" id="IPR050151">
    <property type="entry name" value="Class-I_Pyr_Nuc-Dis_Oxidored"/>
</dbReference>
<feature type="binding site" evidence="13">
    <location>
        <position position="298"/>
    </location>
    <ligand>
        <name>NAD(+)</name>
        <dbReference type="ChEBI" id="CHEBI:57540"/>
    </ligand>
</feature>
<keyword evidence="13" id="KW-0547">Nucleotide-binding</keyword>
<dbReference type="GO" id="GO:0004148">
    <property type="term" value="F:dihydrolipoyl dehydrogenase (NADH) activity"/>
    <property type="evidence" value="ECO:0007669"/>
    <property type="project" value="UniProtKB-EC"/>
</dbReference>
<feature type="binding site" evidence="13">
    <location>
        <position position="79"/>
    </location>
    <ligand>
        <name>FAD</name>
        <dbReference type="ChEBI" id="CHEBI:57692"/>
    </ligand>
</feature>
<keyword evidence="19" id="KW-1185">Reference proteome</keyword>
<evidence type="ECO:0000256" key="5">
    <source>
        <dbReference type="ARBA" id="ARBA00022630"/>
    </source>
</evidence>
<accession>D5EGL8</accession>
<dbReference type="GO" id="GO:0006103">
    <property type="term" value="P:2-oxoglutarate metabolic process"/>
    <property type="evidence" value="ECO:0007669"/>
    <property type="project" value="TreeGrafter"/>
</dbReference>
<dbReference type="HOGENOM" id="CLU_016755_0_3_0"/>
<dbReference type="AlphaFoldDB" id="D5EGL8"/>
<dbReference type="PRINTS" id="PR00411">
    <property type="entry name" value="PNDRDTASEI"/>
</dbReference>
<dbReference type="NCBIfam" id="TIGR01350">
    <property type="entry name" value="lipoamide_DH"/>
    <property type="match status" value="1"/>
</dbReference>
<evidence type="ECO:0000313" key="19">
    <source>
        <dbReference type="Proteomes" id="UP000002366"/>
    </source>
</evidence>
<dbReference type="InterPro" id="IPR036188">
    <property type="entry name" value="FAD/NAD-bd_sf"/>
</dbReference>
<evidence type="ECO:0000259" key="17">
    <source>
        <dbReference type="Pfam" id="PF07992"/>
    </source>
</evidence>
<dbReference type="InterPro" id="IPR001100">
    <property type="entry name" value="Pyr_nuc-diS_OxRdtase"/>
</dbReference>
<evidence type="ECO:0000259" key="16">
    <source>
        <dbReference type="Pfam" id="PF02852"/>
    </source>
</evidence>
<dbReference type="SUPFAM" id="SSF51905">
    <property type="entry name" value="FAD/NAD(P)-binding domain"/>
    <property type="match status" value="1"/>
</dbReference>
<dbReference type="PIRSF" id="PIRSF000350">
    <property type="entry name" value="Mercury_reductase_MerA"/>
    <property type="match status" value="1"/>
</dbReference>
<dbReference type="PROSITE" id="PS00076">
    <property type="entry name" value="PYRIDINE_REDOX_1"/>
    <property type="match status" value="1"/>
</dbReference>
<dbReference type="SUPFAM" id="SSF55424">
    <property type="entry name" value="FAD/NAD-linked reductases, dimerisation (C-terminal) domain"/>
    <property type="match status" value="1"/>
</dbReference>
<dbReference type="InterPro" id="IPR006258">
    <property type="entry name" value="Lipoamide_DH"/>
</dbReference>
<feature type="binding site" evidence="13">
    <location>
        <position position="338"/>
    </location>
    <ligand>
        <name>FAD</name>
        <dbReference type="ChEBI" id="CHEBI:57692"/>
    </ligand>
</feature>
<dbReference type="Gene3D" id="3.50.50.60">
    <property type="entry name" value="FAD/NAD(P)-binding domain"/>
    <property type="match status" value="2"/>
</dbReference>
<dbReference type="PANTHER" id="PTHR22912">
    <property type="entry name" value="DISULFIDE OXIDOREDUCTASE"/>
    <property type="match status" value="1"/>
</dbReference>
<keyword evidence="9" id="KW-1015">Disulfide bond</keyword>
<comment type="miscellaneous">
    <text evidence="15">The active site is a redox-active disulfide bond.</text>
</comment>
<dbReference type="KEGG" id="aco:Amico_1584"/>
<name>D5EGL8_AMICL</name>
<dbReference type="Gene3D" id="3.30.390.30">
    <property type="match status" value="1"/>
</dbReference>
<dbReference type="EMBL" id="CP001997">
    <property type="protein sequence ID" value="ADE57700.1"/>
    <property type="molecule type" value="Genomic_DNA"/>
</dbReference>
<feature type="binding site" evidence="13">
    <location>
        <position position="231"/>
    </location>
    <ligand>
        <name>NAD(+)</name>
        <dbReference type="ChEBI" id="CHEBI:57540"/>
    </ligand>
</feature>
<feature type="binding site" evidence="13">
    <location>
        <begin position="208"/>
        <end position="215"/>
    </location>
    <ligand>
        <name>NAD(+)</name>
        <dbReference type="ChEBI" id="CHEBI:57540"/>
    </ligand>
</feature>
<comment type="similarity">
    <text evidence="2 15">Belongs to the class-I pyridine nucleotide-disulfide oxidoreductase family.</text>
</comment>
<feature type="binding site" evidence="13">
    <location>
        <begin position="171"/>
        <end position="173"/>
    </location>
    <ligand>
        <name>FAD</name>
        <dbReference type="ChEBI" id="CHEBI:57692"/>
    </ligand>
</feature>
<keyword evidence="6 13" id="KW-0274">FAD</keyword>
<keyword evidence="7 15" id="KW-0560">Oxidoreductase</keyword>
<dbReference type="FunFam" id="3.30.390.30:FF:000001">
    <property type="entry name" value="Dihydrolipoyl dehydrogenase"/>
    <property type="match status" value="1"/>
</dbReference>
<feature type="binding site" evidence="13">
    <location>
        <begin position="344"/>
        <end position="347"/>
    </location>
    <ligand>
        <name>FAD</name>
        <dbReference type="ChEBI" id="CHEBI:57692"/>
    </ligand>
</feature>
<evidence type="ECO:0000256" key="2">
    <source>
        <dbReference type="ARBA" id="ARBA00007532"/>
    </source>
</evidence>
<feature type="active site" description="Proton acceptor" evidence="12">
    <location>
        <position position="470"/>
    </location>
</feature>
<evidence type="ECO:0000256" key="6">
    <source>
        <dbReference type="ARBA" id="ARBA00022827"/>
    </source>
</evidence>
<feature type="domain" description="FAD/NAD(P)-binding" evidence="17">
    <location>
        <begin position="34"/>
        <end position="353"/>
    </location>
</feature>
<evidence type="ECO:0000256" key="9">
    <source>
        <dbReference type="ARBA" id="ARBA00023157"/>
    </source>
</evidence>
<evidence type="ECO:0000256" key="8">
    <source>
        <dbReference type="ARBA" id="ARBA00023027"/>
    </source>
</evidence>
<dbReference type="InterPro" id="IPR023753">
    <property type="entry name" value="FAD/NAD-binding_dom"/>
</dbReference>
<feature type="disulfide bond" description="Redox-active" evidence="14">
    <location>
        <begin position="70"/>
        <end position="75"/>
    </location>
</feature>
<organism evidence="18 19">
    <name type="scientific">Aminobacterium colombiense (strain DSM 12261 / ALA-1)</name>
    <dbReference type="NCBI Taxonomy" id="572547"/>
    <lineage>
        <taxon>Bacteria</taxon>
        <taxon>Thermotogati</taxon>
        <taxon>Synergistota</taxon>
        <taxon>Synergistia</taxon>
        <taxon>Synergistales</taxon>
        <taxon>Aminobacteriaceae</taxon>
        <taxon>Aminobacterium</taxon>
    </lineage>
</organism>
<dbReference type="RefSeq" id="WP_013048963.1">
    <property type="nucleotide sequence ID" value="NC_014011.1"/>
</dbReference>
<dbReference type="PRINTS" id="PR00368">
    <property type="entry name" value="FADPNR"/>
</dbReference>
<evidence type="ECO:0000256" key="13">
    <source>
        <dbReference type="PIRSR" id="PIRSR000350-3"/>
    </source>
</evidence>
<keyword evidence="4" id="KW-0963">Cytoplasm</keyword>
<keyword evidence="8 13" id="KW-0520">NAD</keyword>
<dbReference type="InterPro" id="IPR012999">
    <property type="entry name" value="Pyr_OxRdtase_I_AS"/>
</dbReference>
<evidence type="ECO:0000256" key="14">
    <source>
        <dbReference type="PIRSR" id="PIRSR000350-4"/>
    </source>
</evidence>
<dbReference type="Pfam" id="PF02852">
    <property type="entry name" value="Pyr_redox_dim"/>
    <property type="match status" value="1"/>
</dbReference>
<evidence type="ECO:0000256" key="15">
    <source>
        <dbReference type="RuleBase" id="RU003692"/>
    </source>
</evidence>
<evidence type="ECO:0000256" key="7">
    <source>
        <dbReference type="ARBA" id="ARBA00023002"/>
    </source>
</evidence>
<dbReference type="STRING" id="572547.Amico_1584"/>
<evidence type="ECO:0000256" key="1">
    <source>
        <dbReference type="ARBA" id="ARBA00004496"/>
    </source>
</evidence>
<dbReference type="GO" id="GO:0005737">
    <property type="term" value="C:cytoplasm"/>
    <property type="evidence" value="ECO:0007669"/>
    <property type="project" value="UniProtKB-SubCell"/>
</dbReference>
<proteinExistence type="inferred from homology"/>
<reference evidence="18 19" key="1">
    <citation type="journal article" date="2010" name="Stand. Genomic Sci.">
        <title>Complete genome sequence of Aminobacterium colombiense type strain (ALA-1).</title>
        <authorList>
            <person name="Chertkov O."/>
            <person name="Sikorski J."/>
            <person name="Brambilla E."/>
            <person name="Lapidus A."/>
            <person name="Copeland A."/>
            <person name="Glavina Del Rio T."/>
            <person name="Nolan M."/>
            <person name="Lucas S."/>
            <person name="Tice H."/>
            <person name="Cheng J.F."/>
            <person name="Han C."/>
            <person name="Detter J.C."/>
            <person name="Bruce D."/>
            <person name="Tapia R."/>
            <person name="Goodwin L."/>
            <person name="Pitluck S."/>
            <person name="Liolios K."/>
            <person name="Ivanova N."/>
            <person name="Mavromatis K."/>
            <person name="Ovchinnikova G."/>
            <person name="Pati A."/>
            <person name="Chen A."/>
            <person name="Palaniappan K."/>
            <person name="Land M."/>
            <person name="Hauser L."/>
            <person name="Chang Y.J."/>
            <person name="Jeffries C.D."/>
            <person name="Spring S."/>
            <person name="Rohde M."/>
            <person name="Goker M."/>
            <person name="Bristow J."/>
            <person name="Eisen J.A."/>
            <person name="Markowitz V."/>
            <person name="Hugenholtz P."/>
            <person name="Kyrpides N.C."/>
            <person name="Klenk H.P."/>
        </authorList>
    </citation>
    <scope>NUCLEOTIDE SEQUENCE [LARGE SCALE GENOMIC DNA]</scope>
    <source>
        <strain evidence="19">DSM 12261 / ALA-1</strain>
    </source>
</reference>
<sequence length="495" mass="52377">MAHSITMPKPGLTMTEGPAPIAEPLPSVGEQKKHVVIIGGGPGGYVAAIRASQLGARVTLVEKKRLGGVCLNVGCIPTKVLLHSVELFTAIKKASHLGIVAEKVSVDWNALMKRKEKVVDHLTGGVGILLKSNDVEVIDGFAKFLSPRSVGVKLKDGGETRIEADSFIIATGSEPVIPAIRGFDIPGVITSNEALSLEKVPSSMVVVGGGVIGMEFASIYASLGTKVTVVEMLPDILLNMDEELVQIIKGVLARSKVVFHTSSKVTEVKERAGVLAVSVESPDGTVTVEAEKVLVSVGRRPVINGLGLEKAGVITEKGRIRVDSYLRTNVSHIYGIGDCASPIMLAHVASREGIVAAENIMGRSVTMDYKTVPSAIYTSPEIASVGLTERQAREKGFKVKVGRFPLANNGKCIIMNDIDGLVKYVIHEKYNEILGVHIIGPRATDLIVEGALALRLEATAEEIISTIHAHPTIGEALAEGALAALGRVIHLPAKK</sequence>
<dbReference type="Pfam" id="PF07992">
    <property type="entry name" value="Pyr_redox_2"/>
    <property type="match status" value="1"/>
</dbReference>
<comment type="cofactor">
    <cofactor evidence="13 15">
        <name>FAD</name>
        <dbReference type="ChEBI" id="CHEBI:57692"/>
    </cofactor>
    <text evidence="13 15">Binds 1 FAD per subunit.</text>
</comment>
<keyword evidence="5 15" id="KW-0285">Flavoprotein</keyword>
<evidence type="ECO:0000256" key="3">
    <source>
        <dbReference type="ARBA" id="ARBA00012608"/>
    </source>
</evidence>
<evidence type="ECO:0000256" key="10">
    <source>
        <dbReference type="ARBA" id="ARBA00023284"/>
    </source>
</evidence>
<dbReference type="Proteomes" id="UP000002366">
    <property type="component" value="Chromosome"/>
</dbReference>
<comment type="subcellular location">
    <subcellularLocation>
        <location evidence="1">Cytoplasm</location>
    </subcellularLocation>
</comment>
<dbReference type="eggNOG" id="COG1249">
    <property type="taxonomic scope" value="Bacteria"/>
</dbReference>
<protein>
    <recommendedName>
        <fullName evidence="3 15">Dihydrolipoyl dehydrogenase</fullName>
        <ecNumber evidence="3 15">1.8.1.4</ecNumber>
    </recommendedName>
</protein>
<comment type="catalytic activity">
    <reaction evidence="11 15">
        <text>N(6)-[(R)-dihydrolipoyl]-L-lysyl-[protein] + NAD(+) = N(6)-[(R)-lipoyl]-L-lysyl-[protein] + NADH + H(+)</text>
        <dbReference type="Rhea" id="RHEA:15045"/>
        <dbReference type="Rhea" id="RHEA-COMP:10474"/>
        <dbReference type="Rhea" id="RHEA-COMP:10475"/>
        <dbReference type="ChEBI" id="CHEBI:15378"/>
        <dbReference type="ChEBI" id="CHEBI:57540"/>
        <dbReference type="ChEBI" id="CHEBI:57945"/>
        <dbReference type="ChEBI" id="CHEBI:83099"/>
        <dbReference type="ChEBI" id="CHEBI:83100"/>
        <dbReference type="EC" id="1.8.1.4"/>
    </reaction>
</comment>
<feature type="domain" description="Pyridine nucleotide-disulphide oxidoreductase dimerisation" evidence="16">
    <location>
        <begin position="372"/>
        <end position="479"/>
    </location>
</feature>
<gene>
    <name evidence="18" type="ordered locus">Amico_1584</name>
</gene>
<evidence type="ECO:0000256" key="11">
    <source>
        <dbReference type="ARBA" id="ARBA00049187"/>
    </source>
</evidence>
<dbReference type="PANTHER" id="PTHR22912:SF217">
    <property type="entry name" value="DIHYDROLIPOYL DEHYDROGENASE"/>
    <property type="match status" value="1"/>
</dbReference>
<dbReference type="InterPro" id="IPR004099">
    <property type="entry name" value="Pyr_nucl-diS_OxRdtase_dimer"/>
</dbReference>